<feature type="region of interest" description="Disordered" evidence="1">
    <location>
        <begin position="64"/>
        <end position="84"/>
    </location>
</feature>
<evidence type="ECO:0000313" key="3">
    <source>
        <dbReference type="Proteomes" id="UP000617340"/>
    </source>
</evidence>
<gene>
    <name evidence="2" type="ORF">HZH68_003733</name>
</gene>
<feature type="region of interest" description="Disordered" evidence="1">
    <location>
        <begin position="1"/>
        <end position="28"/>
    </location>
</feature>
<evidence type="ECO:0000256" key="1">
    <source>
        <dbReference type="SAM" id="MobiDB-lite"/>
    </source>
</evidence>
<sequence>MAGGVVRSLHLPVGGGDGNGDSSSVGSNGSGCLSSIVLHNFGRAQWRSGQAHCPTDVLFPRAAAPSAAPLERVPPARGVSDTFR</sequence>
<accession>A0A834U3K1</accession>
<comment type="caution">
    <text evidence="2">The sequence shown here is derived from an EMBL/GenBank/DDBJ whole genome shotgun (WGS) entry which is preliminary data.</text>
</comment>
<reference evidence="2" key="1">
    <citation type="journal article" date="2020" name="G3 (Bethesda)">
        <title>High-Quality Assemblies for Three Invasive Social Wasps from the &lt;i&gt;Vespula&lt;/i&gt; Genus.</title>
        <authorList>
            <person name="Harrop T.W.R."/>
            <person name="Guhlin J."/>
            <person name="McLaughlin G.M."/>
            <person name="Permina E."/>
            <person name="Stockwell P."/>
            <person name="Gilligan J."/>
            <person name="Le Lec M.F."/>
            <person name="Gruber M.A.M."/>
            <person name="Quinn O."/>
            <person name="Lovegrove M."/>
            <person name="Duncan E.J."/>
            <person name="Remnant E.J."/>
            <person name="Van Eeckhoven J."/>
            <person name="Graham B."/>
            <person name="Knapp R.A."/>
            <person name="Langford K.W."/>
            <person name="Kronenberg Z."/>
            <person name="Press M.O."/>
            <person name="Eacker S.M."/>
            <person name="Wilson-Rankin E.E."/>
            <person name="Purcell J."/>
            <person name="Lester P.J."/>
            <person name="Dearden P.K."/>
        </authorList>
    </citation>
    <scope>NUCLEOTIDE SEQUENCE</scope>
    <source>
        <strain evidence="2">Linc-1</strain>
    </source>
</reference>
<dbReference type="EMBL" id="JACSDZ010000002">
    <property type="protein sequence ID" value="KAF7415244.1"/>
    <property type="molecule type" value="Genomic_DNA"/>
</dbReference>
<dbReference type="AlphaFoldDB" id="A0A834U3K1"/>
<keyword evidence="3" id="KW-1185">Reference proteome</keyword>
<evidence type="ECO:0000313" key="2">
    <source>
        <dbReference type="EMBL" id="KAF7415244.1"/>
    </source>
</evidence>
<organism evidence="2 3">
    <name type="scientific">Vespula germanica</name>
    <name type="common">German yellow jacket</name>
    <name type="synonym">Paravespula germanica</name>
    <dbReference type="NCBI Taxonomy" id="30212"/>
    <lineage>
        <taxon>Eukaryota</taxon>
        <taxon>Metazoa</taxon>
        <taxon>Ecdysozoa</taxon>
        <taxon>Arthropoda</taxon>
        <taxon>Hexapoda</taxon>
        <taxon>Insecta</taxon>
        <taxon>Pterygota</taxon>
        <taxon>Neoptera</taxon>
        <taxon>Endopterygota</taxon>
        <taxon>Hymenoptera</taxon>
        <taxon>Apocrita</taxon>
        <taxon>Aculeata</taxon>
        <taxon>Vespoidea</taxon>
        <taxon>Vespidae</taxon>
        <taxon>Vespinae</taxon>
        <taxon>Vespula</taxon>
    </lineage>
</organism>
<protein>
    <submittedName>
        <fullName evidence="2">Uncharacterized protein</fullName>
    </submittedName>
</protein>
<name>A0A834U3K1_VESGE</name>
<dbReference type="Proteomes" id="UP000617340">
    <property type="component" value="Unassembled WGS sequence"/>
</dbReference>
<proteinExistence type="predicted"/>